<dbReference type="InterPro" id="IPR006224">
    <property type="entry name" value="PsdUridine_synth_RluA-like_CS"/>
</dbReference>
<dbReference type="InterPro" id="IPR020103">
    <property type="entry name" value="PsdUridine_synth_cat_dom_sf"/>
</dbReference>
<dbReference type="EC" id="5.4.99.26" evidence="5"/>
<evidence type="ECO:0000313" key="11">
    <source>
        <dbReference type="EMBL" id="TWX67390.1"/>
    </source>
</evidence>
<keyword evidence="1" id="KW-0819">tRNA processing</keyword>
<dbReference type="AlphaFoldDB" id="A0A5C6QF84"/>
<name>A0A5C6QF84_9GAMM</name>
<dbReference type="Proteomes" id="UP000321822">
    <property type="component" value="Unassembled WGS sequence"/>
</dbReference>
<reference evidence="11 12" key="1">
    <citation type="submission" date="2019-07" db="EMBL/GenBank/DDBJ databases">
        <title>Genomes of sea-ice associated Colwellia species.</title>
        <authorList>
            <person name="Bowman J.P."/>
        </authorList>
    </citation>
    <scope>NUCLEOTIDE SEQUENCE [LARGE SCALE GENOMIC DNA]</scope>
    <source>
        <strain evidence="11 12">ACAM 459</strain>
    </source>
</reference>
<feature type="domain" description="Pseudouridine synthase RsuA/RluA-like" evidence="10">
    <location>
        <begin position="39"/>
        <end position="108"/>
    </location>
</feature>
<evidence type="ECO:0000256" key="5">
    <source>
        <dbReference type="ARBA" id="ARBA00038943"/>
    </source>
</evidence>
<dbReference type="GO" id="GO:0003723">
    <property type="term" value="F:RNA binding"/>
    <property type="evidence" value="ECO:0007669"/>
    <property type="project" value="InterPro"/>
</dbReference>
<evidence type="ECO:0000313" key="12">
    <source>
        <dbReference type="Proteomes" id="UP000321822"/>
    </source>
</evidence>
<organism evidence="11 12">
    <name type="scientific">Colwellia demingiae</name>
    <dbReference type="NCBI Taxonomy" id="89401"/>
    <lineage>
        <taxon>Bacteria</taxon>
        <taxon>Pseudomonadati</taxon>
        <taxon>Pseudomonadota</taxon>
        <taxon>Gammaproteobacteria</taxon>
        <taxon>Alteromonadales</taxon>
        <taxon>Colwelliaceae</taxon>
        <taxon>Colwellia</taxon>
    </lineage>
</organism>
<evidence type="ECO:0000256" key="2">
    <source>
        <dbReference type="ARBA" id="ARBA00023235"/>
    </source>
</evidence>
<dbReference type="Gene3D" id="3.30.2350.10">
    <property type="entry name" value="Pseudouridine synthase"/>
    <property type="match status" value="1"/>
</dbReference>
<comment type="catalytic activity">
    <reaction evidence="3">
        <text>uridine(65) in tRNA = pseudouridine(65) in tRNA</text>
        <dbReference type="Rhea" id="RHEA:42536"/>
        <dbReference type="Rhea" id="RHEA-COMP:10103"/>
        <dbReference type="Rhea" id="RHEA-COMP:10104"/>
        <dbReference type="ChEBI" id="CHEBI:65314"/>
        <dbReference type="ChEBI" id="CHEBI:65315"/>
        <dbReference type="EC" id="5.4.99.26"/>
    </reaction>
</comment>
<evidence type="ECO:0000256" key="1">
    <source>
        <dbReference type="ARBA" id="ARBA00022694"/>
    </source>
</evidence>
<protein>
    <recommendedName>
        <fullName evidence="6">tRNA pseudouridine synthase C</fullName>
        <ecNumber evidence="5">5.4.99.26</ecNumber>
    </recommendedName>
    <alternativeName>
        <fullName evidence="8">tRNA pseudouridine(65) synthase</fullName>
    </alternativeName>
    <alternativeName>
        <fullName evidence="9">tRNA pseudouridylate synthase C</fullName>
    </alternativeName>
    <alternativeName>
        <fullName evidence="7">tRNA-uridine isomerase C</fullName>
    </alternativeName>
</protein>
<dbReference type="InterPro" id="IPR006145">
    <property type="entry name" value="PsdUridine_synth_RsuA/RluA"/>
</dbReference>
<dbReference type="CDD" id="cd02563">
    <property type="entry name" value="PseudoU_synth_TruC"/>
    <property type="match status" value="1"/>
</dbReference>
<dbReference type="EMBL" id="VOLT01000006">
    <property type="protein sequence ID" value="TWX67390.1"/>
    <property type="molecule type" value="Genomic_DNA"/>
</dbReference>
<dbReference type="GO" id="GO:0008033">
    <property type="term" value="P:tRNA processing"/>
    <property type="evidence" value="ECO:0007669"/>
    <property type="project" value="UniProtKB-KW"/>
</dbReference>
<keyword evidence="12" id="KW-1185">Reference proteome</keyword>
<keyword evidence="2" id="KW-0413">Isomerase</keyword>
<accession>A0A5C6QF84</accession>
<dbReference type="InterPro" id="IPR050188">
    <property type="entry name" value="RluA_PseudoU_synthase"/>
</dbReference>
<dbReference type="GO" id="GO:0160149">
    <property type="term" value="F:tRNA pseudouridine(65) synthase activity"/>
    <property type="evidence" value="ECO:0007669"/>
    <property type="project" value="UniProtKB-EC"/>
</dbReference>
<sequence>MDLNSDRLLTQDLTQDLNQAIGPEEKPILNILYQDEFMVAVDKPAGLFVHRSYMDKDEIYFALQLVRDQVGQYVYPVHRLDRPTSGVLLFALTKDVATKLSEAFANKSSQANLNSDDELKGNAQHKTQVVQQDQVEELTTDRNIDGSDLAMVKTYYALARGHLAVPADLIDHPLKEKLDKLGDKNVSHNKPAQSAQSYYQVKQQASLPIKVGKFDSVRYSLIEVRPITGRRHQIRRHLAHLRHPILGDINYGDNKQNPFFIEHFGFKRLMLIAKSLEFNHPISNKRIKISAPFDDQWQQVFSSFEWPLI</sequence>
<evidence type="ECO:0000259" key="10">
    <source>
        <dbReference type="Pfam" id="PF00849"/>
    </source>
</evidence>
<evidence type="ECO:0000256" key="3">
    <source>
        <dbReference type="ARBA" id="ARBA00036607"/>
    </source>
</evidence>
<comment type="caution">
    <text evidence="11">The sequence shown here is derived from an EMBL/GenBank/DDBJ whole genome shotgun (WGS) entry which is preliminary data.</text>
</comment>
<evidence type="ECO:0000256" key="4">
    <source>
        <dbReference type="ARBA" id="ARBA00037670"/>
    </source>
</evidence>
<dbReference type="GO" id="GO:0000455">
    <property type="term" value="P:enzyme-directed rRNA pseudouridine synthesis"/>
    <property type="evidence" value="ECO:0007669"/>
    <property type="project" value="TreeGrafter"/>
</dbReference>
<gene>
    <name evidence="11" type="ORF">ESZ36_12945</name>
</gene>
<comment type="function">
    <text evidence="4">Responsible for synthesis of pseudouridine from uracil-65 in transfer RNAs.</text>
</comment>
<dbReference type="Pfam" id="PF00849">
    <property type="entry name" value="PseudoU_synth_2"/>
    <property type="match status" value="2"/>
</dbReference>
<dbReference type="SUPFAM" id="SSF55120">
    <property type="entry name" value="Pseudouridine synthase"/>
    <property type="match status" value="1"/>
</dbReference>
<evidence type="ECO:0000256" key="9">
    <source>
        <dbReference type="ARBA" id="ARBA00043049"/>
    </source>
</evidence>
<feature type="domain" description="Pseudouridine synthase RsuA/RluA-like" evidence="10">
    <location>
        <begin position="151"/>
        <end position="240"/>
    </location>
</feature>
<dbReference type="PANTHER" id="PTHR21600:SF56">
    <property type="entry name" value="TRNA PSEUDOURIDINE SYNTHASE C"/>
    <property type="match status" value="1"/>
</dbReference>
<evidence type="ECO:0000256" key="6">
    <source>
        <dbReference type="ARBA" id="ARBA00040675"/>
    </source>
</evidence>
<dbReference type="PROSITE" id="PS01129">
    <property type="entry name" value="PSI_RLU"/>
    <property type="match status" value="1"/>
</dbReference>
<proteinExistence type="predicted"/>
<evidence type="ECO:0000256" key="8">
    <source>
        <dbReference type="ARBA" id="ARBA00041975"/>
    </source>
</evidence>
<dbReference type="PANTHER" id="PTHR21600">
    <property type="entry name" value="MITOCHONDRIAL RNA PSEUDOURIDINE SYNTHASE"/>
    <property type="match status" value="1"/>
</dbReference>
<evidence type="ECO:0000256" key="7">
    <source>
        <dbReference type="ARBA" id="ARBA00041803"/>
    </source>
</evidence>
<dbReference type="OrthoDB" id="9785808at2"/>